<dbReference type="NCBIfam" id="TIGR01195">
    <property type="entry name" value="oadG_fam"/>
    <property type="match status" value="1"/>
</dbReference>
<keyword evidence="3 7" id="KW-0812">Transmembrane</keyword>
<dbReference type="PIRSF" id="PIRSF018867">
    <property type="entry name" value="Na_decarb_PF0672"/>
    <property type="match status" value="1"/>
</dbReference>
<keyword evidence="5 7" id="KW-0472">Membrane</keyword>
<evidence type="ECO:0000256" key="1">
    <source>
        <dbReference type="ARBA" id="ARBA00004236"/>
    </source>
</evidence>
<sequence>MISMAEFLEGLYITVLGVTVVFAVLSILAIVMYGIGWSEKRLVEKEKPKNIEEKPAEKREEVKEEKGLDEKKIAIITAAIMAYLSQKRPKEVPIKRKPSQNWWLSGLTTYVEEVENFNYEIGKW</sequence>
<keyword evidence="2" id="KW-1003">Cell membrane</keyword>
<evidence type="ECO:0000313" key="9">
    <source>
        <dbReference type="Proteomes" id="UP000093069"/>
    </source>
</evidence>
<dbReference type="EMBL" id="LN999010">
    <property type="protein sequence ID" value="CUX77869.1"/>
    <property type="molecule type" value="Genomic_DNA"/>
</dbReference>
<dbReference type="STRING" id="54262.CHITON_1090"/>
<dbReference type="Proteomes" id="UP000093069">
    <property type="component" value="Chromosome I"/>
</dbReference>
<dbReference type="EC" id="4.1.1.41" evidence="8"/>
<dbReference type="KEGG" id="tch:CHITON_1090"/>
<proteinExistence type="predicted"/>
<evidence type="ECO:0000256" key="5">
    <source>
        <dbReference type="ARBA" id="ARBA00023136"/>
    </source>
</evidence>
<dbReference type="GO" id="GO:0015081">
    <property type="term" value="F:sodium ion transmembrane transporter activity"/>
    <property type="evidence" value="ECO:0007669"/>
    <property type="project" value="InterPro"/>
</dbReference>
<evidence type="ECO:0000256" key="2">
    <source>
        <dbReference type="ARBA" id="ARBA00022475"/>
    </source>
</evidence>
<comment type="subcellular location">
    <subcellularLocation>
        <location evidence="1">Cell membrane</location>
    </subcellularLocation>
</comment>
<dbReference type="GO" id="GO:0005886">
    <property type="term" value="C:plasma membrane"/>
    <property type="evidence" value="ECO:0007669"/>
    <property type="project" value="UniProtKB-SubCell"/>
</dbReference>
<evidence type="ECO:0000313" key="8">
    <source>
        <dbReference type="EMBL" id="CUX77869.1"/>
    </source>
</evidence>
<dbReference type="Pfam" id="PF04277">
    <property type="entry name" value="OAD_gamma"/>
    <property type="match status" value="1"/>
</dbReference>
<evidence type="ECO:0000256" key="7">
    <source>
        <dbReference type="SAM" id="Phobius"/>
    </source>
</evidence>
<evidence type="ECO:0000256" key="6">
    <source>
        <dbReference type="SAM" id="MobiDB-lite"/>
    </source>
</evidence>
<keyword evidence="4 7" id="KW-1133">Transmembrane helix</keyword>
<accession>A0A160VT30</accession>
<protein>
    <submittedName>
        <fullName evidence="8">Methylmalonyl-CoA decarboxylase, gamma chain</fullName>
        <ecNumber evidence="8">4.1.1.41</ecNumber>
    </submittedName>
</protein>
<feature type="region of interest" description="Disordered" evidence="6">
    <location>
        <begin position="48"/>
        <end position="67"/>
    </location>
</feature>
<dbReference type="GO" id="GO:0036376">
    <property type="term" value="P:sodium ion export across plasma membrane"/>
    <property type="evidence" value="ECO:0007669"/>
    <property type="project" value="InterPro"/>
</dbReference>
<dbReference type="GO" id="GO:0016829">
    <property type="term" value="F:lyase activity"/>
    <property type="evidence" value="ECO:0007669"/>
    <property type="project" value="UniProtKB-KW"/>
</dbReference>
<dbReference type="InterPro" id="IPR014497">
    <property type="entry name" value="MeMalonyl-CoA_deCOase_dsu"/>
</dbReference>
<dbReference type="InterPro" id="IPR005899">
    <property type="entry name" value="Na_pump_deCOase"/>
</dbReference>
<name>A0A160VT30_9EURY</name>
<reference evidence="9" key="1">
    <citation type="submission" date="2016-01" db="EMBL/GenBank/DDBJ databases">
        <authorList>
            <person name="Vorgias C.E."/>
        </authorList>
    </citation>
    <scope>NUCLEOTIDE SEQUENCE [LARGE SCALE GENOMIC DNA]</scope>
</reference>
<feature type="transmembrane region" description="Helical" evidence="7">
    <location>
        <begin position="12"/>
        <end position="35"/>
    </location>
</feature>
<evidence type="ECO:0000256" key="4">
    <source>
        <dbReference type="ARBA" id="ARBA00022989"/>
    </source>
</evidence>
<organism evidence="8 9">
    <name type="scientific">Thermococcus chitonophagus</name>
    <dbReference type="NCBI Taxonomy" id="54262"/>
    <lineage>
        <taxon>Archaea</taxon>
        <taxon>Methanobacteriati</taxon>
        <taxon>Methanobacteriota</taxon>
        <taxon>Thermococci</taxon>
        <taxon>Thermococcales</taxon>
        <taxon>Thermococcaceae</taxon>
        <taxon>Thermococcus</taxon>
    </lineage>
</organism>
<keyword evidence="8" id="KW-0456">Lyase</keyword>
<gene>
    <name evidence="8" type="ORF">CHITON_1090</name>
</gene>
<dbReference type="AlphaFoldDB" id="A0A160VT30"/>
<evidence type="ECO:0000256" key="3">
    <source>
        <dbReference type="ARBA" id="ARBA00022692"/>
    </source>
</evidence>